<dbReference type="InterPro" id="IPR002156">
    <property type="entry name" value="RNaseH_domain"/>
</dbReference>
<evidence type="ECO:0000313" key="13">
    <source>
        <dbReference type="Proteomes" id="UP000504640"/>
    </source>
</evidence>
<evidence type="ECO:0000256" key="7">
    <source>
        <dbReference type="ARBA" id="ARBA00022989"/>
    </source>
</evidence>
<dbReference type="Proteomes" id="UP000504640">
    <property type="component" value="Unplaced"/>
</dbReference>
<keyword evidence="13" id="KW-1185">Reference proteome</keyword>
<dbReference type="Pfam" id="PF01390">
    <property type="entry name" value="SEA"/>
    <property type="match status" value="1"/>
</dbReference>
<dbReference type="SUPFAM" id="SSF82671">
    <property type="entry name" value="SEA domain"/>
    <property type="match status" value="1"/>
</dbReference>
<dbReference type="PANTHER" id="PTHR24252:SF17">
    <property type="entry name" value="SUPPRESSOR OF TUMORIGENICITY 14 PROTEIN HOMOLOG-RELATED"/>
    <property type="match status" value="1"/>
</dbReference>
<dbReference type="InterPro" id="IPR018114">
    <property type="entry name" value="TRYPSIN_HIS"/>
</dbReference>
<dbReference type="InterPro" id="IPR001314">
    <property type="entry name" value="Peptidase_S1A"/>
</dbReference>
<feature type="domain" description="Peptidase S1" evidence="12">
    <location>
        <begin position="354"/>
        <end position="584"/>
    </location>
</feature>
<evidence type="ECO:0000256" key="5">
    <source>
        <dbReference type="ARBA" id="ARBA00022825"/>
    </source>
</evidence>
<reference evidence="14" key="1">
    <citation type="submission" date="2025-08" db="UniProtKB">
        <authorList>
            <consortium name="RefSeq"/>
        </authorList>
    </citation>
    <scope>IDENTIFICATION</scope>
    <source>
        <tissue evidence="14">Blood</tissue>
    </source>
</reference>
<dbReference type="FunFam" id="2.40.10.10:FF:000003">
    <property type="entry name" value="Transmembrane serine protease 3"/>
    <property type="match status" value="1"/>
</dbReference>
<evidence type="ECO:0000256" key="10">
    <source>
        <dbReference type="SAM" id="Phobius"/>
    </source>
</evidence>
<protein>
    <submittedName>
        <fullName evidence="14">Transmembrane protease serine 11B</fullName>
    </submittedName>
</protein>
<sequence>MGVLDNHFQKTKLFQFLKLTNWILPTTIKSKPVEGAENVFTDGSSNGKACYSGSKSKVFRKPYTSAQKAKLAAVIEVLTAFEMPVNVTSDSSYMVHSTQSIENAQLRFNTDEQLMTCRCGSRILQEVAHFGKAALAFTALQNQKGGHTGKRLETCHKQALKKLAIDKISIALHSIPSQRSWPLWTTILIFLGVAAILGVTIGLLVHFLAVDKIYYYQGDFHISGVTYNDNCENAGSQASTNLSKDIETKMLNAFQNSGIYEEYVKSEVIKLLPNDNGSNVQLQLKFKFLPAKRVSMRTKIKAILHQMLKDNMASWNAVPASIELKEISKAASEMLTNNCCGRQLANSIITGNKIVNGKSAQAGAWPWQASMQWKGHHYCGASLISSRWLLSAAHCFAKRNNSKDWTVNFGTVVNKPYMTRKVQKIIFHENYSSPGLHDDIALVQLAEEVSFTKYIRRICLPEAKMKLSQNDNVVVTGWGTLHMNGAFPVILQEAFLKIIDNNICNAPYALSGSVTDTMLCAGFMSGEADACQNDSGGPLTYPDSRNIWHLVGIVSWGDGCGKKNKPGVYTRVTSYRNWITSKTGL</sequence>
<keyword evidence="6" id="KW-0735">Signal-anchor</keyword>
<organism evidence="13 14">
    <name type="scientific">Sapajus apella</name>
    <name type="common">Brown-capped capuchin</name>
    <name type="synonym">Cebus apella</name>
    <dbReference type="NCBI Taxonomy" id="9515"/>
    <lineage>
        <taxon>Eukaryota</taxon>
        <taxon>Metazoa</taxon>
        <taxon>Chordata</taxon>
        <taxon>Craniata</taxon>
        <taxon>Vertebrata</taxon>
        <taxon>Euteleostomi</taxon>
        <taxon>Mammalia</taxon>
        <taxon>Eutheria</taxon>
        <taxon>Euarchontoglires</taxon>
        <taxon>Primates</taxon>
        <taxon>Haplorrhini</taxon>
        <taxon>Platyrrhini</taxon>
        <taxon>Cebidae</taxon>
        <taxon>Cebinae</taxon>
        <taxon>Sapajus</taxon>
    </lineage>
</organism>
<dbReference type="GO" id="GO:0003676">
    <property type="term" value="F:nucleic acid binding"/>
    <property type="evidence" value="ECO:0007669"/>
    <property type="project" value="InterPro"/>
</dbReference>
<comment type="subcellular location">
    <subcellularLocation>
        <location evidence="1">Membrane</location>
        <topology evidence="1">Single-pass type II membrane protein</topology>
    </subcellularLocation>
</comment>
<dbReference type="Pfam" id="PF00089">
    <property type="entry name" value="Trypsin"/>
    <property type="match status" value="1"/>
</dbReference>
<dbReference type="Gene3D" id="3.30.420.10">
    <property type="entry name" value="Ribonuclease H-like superfamily/Ribonuclease H"/>
    <property type="match status" value="1"/>
</dbReference>
<evidence type="ECO:0000256" key="6">
    <source>
        <dbReference type="ARBA" id="ARBA00022968"/>
    </source>
</evidence>
<evidence type="ECO:0000256" key="4">
    <source>
        <dbReference type="ARBA" id="ARBA00022801"/>
    </source>
</evidence>
<dbReference type="AlphaFoldDB" id="A0A6J3GBX0"/>
<dbReference type="GeneID" id="116537304"/>
<dbReference type="InterPro" id="IPR000082">
    <property type="entry name" value="SEA_dom"/>
</dbReference>
<dbReference type="PROSITE" id="PS50024">
    <property type="entry name" value="SEA"/>
    <property type="match status" value="1"/>
</dbReference>
<dbReference type="Gene3D" id="2.40.10.10">
    <property type="entry name" value="Trypsin-like serine proteases"/>
    <property type="match status" value="2"/>
</dbReference>
<dbReference type="SUPFAM" id="SSF53098">
    <property type="entry name" value="Ribonuclease H-like"/>
    <property type="match status" value="1"/>
</dbReference>
<dbReference type="FunFam" id="3.30.70.960:FF:000011">
    <property type="entry name" value="Transmembrane protease serine"/>
    <property type="match status" value="1"/>
</dbReference>
<evidence type="ECO:0000256" key="3">
    <source>
        <dbReference type="ARBA" id="ARBA00022692"/>
    </source>
</evidence>
<evidence type="ECO:0000259" key="11">
    <source>
        <dbReference type="PROSITE" id="PS50024"/>
    </source>
</evidence>
<evidence type="ECO:0000256" key="2">
    <source>
        <dbReference type="ARBA" id="ARBA00022670"/>
    </source>
</evidence>
<dbReference type="InterPro" id="IPR036397">
    <property type="entry name" value="RNaseH_sf"/>
</dbReference>
<dbReference type="Pfam" id="PF00075">
    <property type="entry name" value="RNase_H"/>
    <property type="match status" value="1"/>
</dbReference>
<dbReference type="InterPro" id="IPR036364">
    <property type="entry name" value="SEA_dom_sf"/>
</dbReference>
<gene>
    <name evidence="14" type="primary">LOC116537304</name>
</gene>
<keyword evidence="4" id="KW-0378">Hydrolase</keyword>
<evidence type="ECO:0000256" key="1">
    <source>
        <dbReference type="ARBA" id="ARBA00004606"/>
    </source>
</evidence>
<evidence type="ECO:0000259" key="12">
    <source>
        <dbReference type="PROSITE" id="PS50240"/>
    </source>
</evidence>
<dbReference type="InterPro" id="IPR043504">
    <property type="entry name" value="Peptidase_S1_PA_chymotrypsin"/>
</dbReference>
<dbReference type="PROSITE" id="PS50240">
    <property type="entry name" value="TRYPSIN_DOM"/>
    <property type="match status" value="1"/>
</dbReference>
<dbReference type="PRINTS" id="PR00722">
    <property type="entry name" value="CHYMOTRYPSIN"/>
</dbReference>
<keyword evidence="8 10" id="KW-0472">Membrane</keyword>
<proteinExistence type="predicted"/>
<evidence type="ECO:0000256" key="9">
    <source>
        <dbReference type="ARBA" id="ARBA00023157"/>
    </source>
</evidence>
<evidence type="ECO:0000313" key="14">
    <source>
        <dbReference type="RefSeq" id="XP_032115265.1"/>
    </source>
</evidence>
<dbReference type="GO" id="GO:0006508">
    <property type="term" value="P:proteolysis"/>
    <property type="evidence" value="ECO:0007669"/>
    <property type="project" value="UniProtKB-KW"/>
</dbReference>
<dbReference type="PANTHER" id="PTHR24252">
    <property type="entry name" value="ACROSIN-RELATED"/>
    <property type="match status" value="1"/>
</dbReference>
<feature type="transmembrane region" description="Helical" evidence="10">
    <location>
        <begin position="183"/>
        <end position="209"/>
    </location>
</feature>
<dbReference type="Gene3D" id="3.30.70.960">
    <property type="entry name" value="SEA domain"/>
    <property type="match status" value="1"/>
</dbReference>
<dbReference type="InterPro" id="IPR012337">
    <property type="entry name" value="RNaseH-like_sf"/>
</dbReference>
<dbReference type="InterPro" id="IPR009003">
    <property type="entry name" value="Peptidase_S1_PA"/>
</dbReference>
<feature type="domain" description="SEA" evidence="11">
    <location>
        <begin position="212"/>
        <end position="329"/>
    </location>
</feature>
<dbReference type="CDD" id="cd00190">
    <property type="entry name" value="Tryp_SPc"/>
    <property type="match status" value="1"/>
</dbReference>
<accession>A0A6J3GBX0</accession>
<keyword evidence="5" id="KW-0720">Serine protease</keyword>
<name>A0A6J3GBX0_SAPAP</name>
<keyword evidence="2 14" id="KW-0645">Protease</keyword>
<dbReference type="GO" id="GO:0004252">
    <property type="term" value="F:serine-type endopeptidase activity"/>
    <property type="evidence" value="ECO:0007669"/>
    <property type="project" value="InterPro"/>
</dbReference>
<keyword evidence="9" id="KW-1015">Disulfide bond</keyword>
<keyword evidence="7 10" id="KW-1133">Transmembrane helix</keyword>
<dbReference type="GO" id="GO:0004523">
    <property type="term" value="F:RNA-DNA hybrid ribonuclease activity"/>
    <property type="evidence" value="ECO:0007669"/>
    <property type="project" value="InterPro"/>
</dbReference>
<dbReference type="InterPro" id="IPR001254">
    <property type="entry name" value="Trypsin_dom"/>
</dbReference>
<dbReference type="PROSITE" id="PS00134">
    <property type="entry name" value="TRYPSIN_HIS"/>
    <property type="match status" value="1"/>
</dbReference>
<evidence type="ECO:0000256" key="8">
    <source>
        <dbReference type="ARBA" id="ARBA00023136"/>
    </source>
</evidence>
<dbReference type="RefSeq" id="XP_032115265.1">
    <property type="nucleotide sequence ID" value="XM_032259374.1"/>
</dbReference>
<dbReference type="SUPFAM" id="SSF50494">
    <property type="entry name" value="Trypsin-like serine proteases"/>
    <property type="match status" value="1"/>
</dbReference>
<dbReference type="GO" id="GO:0016020">
    <property type="term" value="C:membrane"/>
    <property type="evidence" value="ECO:0007669"/>
    <property type="project" value="UniProtKB-SubCell"/>
</dbReference>
<dbReference type="SMART" id="SM00020">
    <property type="entry name" value="Tryp_SPc"/>
    <property type="match status" value="1"/>
</dbReference>
<keyword evidence="3 10" id="KW-0812">Transmembrane</keyword>